<evidence type="ECO:0000256" key="14">
    <source>
        <dbReference type="ARBA" id="ARBA00023329"/>
    </source>
</evidence>
<feature type="region of interest" description="Disordered" evidence="22">
    <location>
        <begin position="1514"/>
        <end position="1536"/>
    </location>
</feature>
<keyword evidence="26" id="KW-1185">Reference proteome</keyword>
<dbReference type="GO" id="GO:0016460">
    <property type="term" value="C:myosin II complex"/>
    <property type="evidence" value="ECO:0007669"/>
    <property type="project" value="TreeGrafter"/>
</dbReference>
<dbReference type="GO" id="GO:0060473">
    <property type="term" value="C:cortical granule"/>
    <property type="evidence" value="ECO:0007669"/>
    <property type="project" value="UniProtKB-SubCell"/>
</dbReference>
<dbReference type="InterPro" id="IPR004009">
    <property type="entry name" value="SH3_Myosin"/>
</dbReference>
<dbReference type="FunFam" id="3.30.70.1590:FF:000001">
    <property type="entry name" value="Myosin heavy chain"/>
    <property type="match status" value="1"/>
</dbReference>
<dbReference type="FunFam" id="2.30.30.360:FF:000001">
    <property type="entry name" value="Myosin heavy chain"/>
    <property type="match status" value="1"/>
</dbReference>
<evidence type="ECO:0000256" key="11">
    <source>
        <dbReference type="ARBA" id="ARBA00023175"/>
    </source>
</evidence>
<dbReference type="InterPro" id="IPR001609">
    <property type="entry name" value="Myosin_head_motor_dom-like"/>
</dbReference>
<dbReference type="PANTHER" id="PTHR45615:SF16">
    <property type="entry name" value="MYOSIN-9"/>
    <property type="match status" value="1"/>
</dbReference>
<keyword evidence="8" id="KW-0133">Cell shape</keyword>
<dbReference type="Gene3D" id="1.20.5.340">
    <property type="match status" value="2"/>
</dbReference>
<dbReference type="Proteomes" id="UP000314982">
    <property type="component" value="Unassembled WGS sequence"/>
</dbReference>
<comment type="similarity">
    <text evidence="3 20">Belongs to the TRAFAC class myosin-kinesin ATPase superfamily. Myosin family.</text>
</comment>
<evidence type="ECO:0000256" key="18">
    <source>
        <dbReference type="ARBA" id="ARBA00042289"/>
    </source>
</evidence>
<evidence type="ECO:0000256" key="22">
    <source>
        <dbReference type="SAM" id="MobiDB-lite"/>
    </source>
</evidence>
<keyword evidence="11 20" id="KW-0505">Motor protein</keyword>
<dbReference type="FunFam" id="1.20.58.530:FF:000003">
    <property type="entry name" value="Myosin heavy chain 10"/>
    <property type="match status" value="1"/>
</dbReference>
<keyword evidence="9 21" id="KW-0175">Coiled coil</keyword>
<dbReference type="InterPro" id="IPR036961">
    <property type="entry name" value="Kinesin_motor_dom_sf"/>
</dbReference>
<dbReference type="SMART" id="SM00015">
    <property type="entry name" value="IQ"/>
    <property type="match status" value="1"/>
</dbReference>
<comment type="subcellular location">
    <subcellularLocation>
        <location evidence="2">Cytoplasm</location>
        <location evidence="2">Cell cortex</location>
    </subcellularLocation>
    <subcellularLocation>
        <location evidence="1">Cytoplasm</location>
        <location evidence="1">Cytoskeleton</location>
    </subcellularLocation>
    <subcellularLocation>
        <location evidence="15">Cytoplasmic vesicle</location>
        <location evidence="15">Secretory vesicle</location>
        <location evidence="15">Cortical granule</location>
    </subcellularLocation>
</comment>
<dbReference type="GO" id="GO:0005938">
    <property type="term" value="C:cell cortex"/>
    <property type="evidence" value="ECO:0007669"/>
    <property type="project" value="UniProtKB-SubCell"/>
</dbReference>
<dbReference type="Gene3D" id="1.20.58.530">
    <property type="match status" value="1"/>
</dbReference>
<dbReference type="InterPro" id="IPR000048">
    <property type="entry name" value="IQ_motif_EF-hand-BS"/>
</dbReference>
<feature type="region of interest" description="Actin-binding" evidence="20">
    <location>
        <begin position="657"/>
        <end position="679"/>
    </location>
</feature>
<protein>
    <recommendedName>
        <fullName evidence="16">Myosin-9</fullName>
    </recommendedName>
    <alternativeName>
        <fullName evidence="17">Myosin heavy chain 9</fullName>
    </alternativeName>
    <alternativeName>
        <fullName evidence="18">Myosin heavy chain, non-muscle IIa</fullName>
    </alternativeName>
    <alternativeName>
        <fullName evidence="19">Non-muscle myosin heavy chain IIa</fullName>
    </alternativeName>
</protein>
<reference evidence="26" key="1">
    <citation type="submission" date="2018-06" db="EMBL/GenBank/DDBJ databases">
        <title>Genome assembly of Danube salmon.</title>
        <authorList>
            <person name="Macqueen D.J."/>
            <person name="Gundappa M.K."/>
        </authorList>
    </citation>
    <scope>NUCLEOTIDE SEQUENCE [LARGE SCALE GENOMIC DNA]</scope>
</reference>
<dbReference type="SUPFAM" id="SSF90257">
    <property type="entry name" value="Myosin rod fragments"/>
    <property type="match status" value="4"/>
</dbReference>
<feature type="domain" description="Myosin N-terminal SH3-like" evidence="24">
    <location>
        <begin position="32"/>
        <end position="82"/>
    </location>
</feature>
<evidence type="ECO:0000256" key="9">
    <source>
        <dbReference type="ARBA" id="ARBA00023054"/>
    </source>
</evidence>
<evidence type="ECO:0000256" key="12">
    <source>
        <dbReference type="ARBA" id="ARBA00023203"/>
    </source>
</evidence>
<feature type="domain" description="Myosin motor" evidence="23">
    <location>
        <begin position="86"/>
        <end position="779"/>
    </location>
</feature>
<keyword evidence="6 20" id="KW-0067">ATP-binding</keyword>
<dbReference type="CDD" id="cd01377">
    <property type="entry name" value="MYSc_class_II"/>
    <property type="match status" value="1"/>
</dbReference>
<organism evidence="25 26">
    <name type="scientific">Hucho hucho</name>
    <name type="common">huchen</name>
    <dbReference type="NCBI Taxonomy" id="62062"/>
    <lineage>
        <taxon>Eukaryota</taxon>
        <taxon>Metazoa</taxon>
        <taxon>Chordata</taxon>
        <taxon>Craniata</taxon>
        <taxon>Vertebrata</taxon>
        <taxon>Euteleostomi</taxon>
        <taxon>Actinopterygii</taxon>
        <taxon>Neopterygii</taxon>
        <taxon>Teleostei</taxon>
        <taxon>Protacanthopterygii</taxon>
        <taxon>Salmoniformes</taxon>
        <taxon>Salmonidae</taxon>
        <taxon>Salmoninae</taxon>
        <taxon>Hucho</taxon>
    </lineage>
</organism>
<dbReference type="Pfam" id="PF02736">
    <property type="entry name" value="Myosin_N"/>
    <property type="match status" value="1"/>
</dbReference>
<dbReference type="GO" id="GO:0000146">
    <property type="term" value="F:microfilament motor activity"/>
    <property type="evidence" value="ECO:0007669"/>
    <property type="project" value="TreeGrafter"/>
</dbReference>
<dbReference type="GeneTree" id="ENSGT00940000155632"/>
<feature type="region of interest" description="Disordered" evidence="22">
    <location>
        <begin position="1928"/>
        <end position="1952"/>
    </location>
</feature>
<evidence type="ECO:0000256" key="1">
    <source>
        <dbReference type="ARBA" id="ARBA00004245"/>
    </source>
</evidence>
<dbReference type="Gene3D" id="6.10.250.2420">
    <property type="match status" value="1"/>
</dbReference>
<sequence length="1952" mass="226642">MLCSFKGSLYADKFLYVDRNMVNNPLAQADWATKKLVWVPSERLGFEAGSVKEERGEECLVELADSGKKVKVNKDDIQKMNPPKFSKVEDMAELTCLNEASVLHNLKERYYSGLIYTYSGLFCVVINPYKNLPIYSEEIVDMYKGKKRHEMPPHIYAITDTAYRSMMQDREDQSILCTGESGAGKTENTKKVIQYLAHVASSHKTKKDQGELEKQLLQANPILEAFGNGKTVKNDNSSRFGKFIRINFDVNGYIVGANIETYLLEKSRAIRQAKDERTFHVFYYMLTGAGDKLRSELCLEGYNNYRFLVNGNVTIPGQQDKDLFTETLEAFRIMGIPEDEQIGLLKVVSSVLQLGNMSFKKERHSDQASMPDDTAAQKVCHLMGMSVTDFTRAILSPRIKVGRDYVQKAQTQEQAEFAVEALAKATYERMFRWLVMRINKALDKTKRQGASFIGILDIAGFEIFELNSFEQLCINYTNEKLQQLFNHTMFILEQEEYQREGIEWSFIDFGLDLQPCIDLIEKPASPPGILALLDEECWFPKATDKSFVEKVLQEQGTHSKFHKPKKLKDEADFCIIHYAGKVDYKADEWLMKNMDPLNDNVATLLNQSTDKFVSELWKDVDRIVGLDKVAGMSEMPGAFKTRKGMFRTVGQLYKEQLSKLMATLRNTNPNFVRCIIPNHEKKAGKLDPHLVLDQLRCNGVLEGIRICRQGFPNRIVFQEFRQRYEILTPNSIPKGFMDGKQACVLMIKSLELDPNLFRIGQSKVFFRAGVLAHLEEERDMKITDVIISFQAWCRGYVARKAFARRQQQLTAMKVIQRNCSAYLKLRNWQWWRLFTKVKPLLQVSRQEEEMQAKDDELSKVKERQEYAEIQLQEMEVKQHQLSAEKQALQEQLQAETELCAEAEEMRARLAAKKQELEEILHDLEARVEEEEERATHLQTEKKKMQQNITDLEQQLDEEEAARQRLQLEKVTTDSKLKKIEEDVMVLEDQNNKLMKEKKLMEERISEFTSNLTEEEEKSKSLQKLKNKHEAMITDLEDRLRREEKGRQELEKNRRKLEGDSTDLLDQIAELQAQIAELRAQLAKKEEELQAALARIEEEAAQKNLAQKKIREMEAQLSELQEDLELERAARTKAEKNRRDLGEELEALKTELEDTLDSTAAQQELRTKRETEVNQLKKVLEDEAKVHEQQVVEMRLKHSQAFDELNEQLEQAKRNKVSVDKTKQALESERNELAIELQTLMQGKGDSEHRRKKAEGQVQELQVKHGESERQRIELAERVAKMQAELETVNGLLSEVEGKSIKASKDCSTVESQLQDVQELLQEETRQKLSMGTRLRQLEDEQNTLREQLEEEEEGKRNVEKQLLTVQAQLAEIKKKSEQEAGCLENAEEGKKRLQRDLEGLSQRMEEKCSAFEKLDKTKTRLQQELDDMVVDQDHLRQIVTNLEKKQKKFDQMLAEEKTISCRYAEERDKAEAEAREKETRALALTRELESLIDMKDEMDRANKLLRAEMEDLVSSKDDVGKSVHELEKSKRGMEQQLEEMRTQLEELEDELQATEDAKLRLEVNMQAMKAQYERDLAGRDEMGEEKKRQLVKQVREMELELEDERKQRSVAVAARKKLELDLKELEAAIDMANKNRDEALKQLKKLQAQMKELLRELEDTRMSRDEIMAQAKENEKKLKSMEADMIQMTEELASAERVKRQAQQERDELQDEINNQAEKRRLEARIAQLEEELEEEQCNTELVNDRLKRALLQTDQMTVELTAERSTSQRLEGARSQLERQNKELKLKLQELEGTVKSKYKATIAALEAKIAQLEEQVDIETRERQQASKLVRRTEKKLKEVVLAVDDERRNTEQYKDQSDKLNSRMKQLKRQLEESEEEAQRANANRRKLQRELEDATESADAMNREVSTLKSKLRRGDLPFTMRRIVSRAGIESDEESETKSETPEPKPE</sequence>
<feature type="binding site" evidence="20">
    <location>
        <begin position="179"/>
        <end position="186"/>
    </location>
    <ligand>
        <name>ATP</name>
        <dbReference type="ChEBI" id="CHEBI:30616"/>
    </ligand>
</feature>
<dbReference type="Pfam" id="PF00612">
    <property type="entry name" value="IQ"/>
    <property type="match status" value="1"/>
</dbReference>
<evidence type="ECO:0000256" key="6">
    <source>
        <dbReference type="ARBA" id="ARBA00022840"/>
    </source>
</evidence>
<dbReference type="PROSITE" id="PS51844">
    <property type="entry name" value="SH3_LIKE"/>
    <property type="match status" value="1"/>
</dbReference>
<evidence type="ECO:0000313" key="25">
    <source>
        <dbReference type="Ensembl" id="ENSHHUP00000065167.1"/>
    </source>
</evidence>
<evidence type="ECO:0000256" key="8">
    <source>
        <dbReference type="ARBA" id="ARBA00022960"/>
    </source>
</evidence>
<evidence type="ECO:0000259" key="24">
    <source>
        <dbReference type="PROSITE" id="PS51844"/>
    </source>
</evidence>
<evidence type="ECO:0000256" key="10">
    <source>
        <dbReference type="ARBA" id="ARBA00023123"/>
    </source>
</evidence>
<dbReference type="Gene3D" id="1.20.120.720">
    <property type="entry name" value="Myosin VI head, motor domain, U50 subdomain"/>
    <property type="match status" value="1"/>
</dbReference>
<dbReference type="Gene3D" id="3.40.850.10">
    <property type="entry name" value="Kinesin motor domain"/>
    <property type="match status" value="1"/>
</dbReference>
<dbReference type="GO" id="GO:0030029">
    <property type="term" value="P:actin filament-based process"/>
    <property type="evidence" value="ECO:0007669"/>
    <property type="project" value="UniProtKB-ARBA"/>
</dbReference>
<evidence type="ECO:0000259" key="23">
    <source>
        <dbReference type="PROSITE" id="PS51456"/>
    </source>
</evidence>
<dbReference type="GO" id="GO:0051015">
    <property type="term" value="F:actin filament binding"/>
    <property type="evidence" value="ECO:0007669"/>
    <property type="project" value="InterPro"/>
</dbReference>
<dbReference type="Pfam" id="PF00063">
    <property type="entry name" value="Myosin_head"/>
    <property type="match status" value="1"/>
</dbReference>
<evidence type="ECO:0000256" key="15">
    <source>
        <dbReference type="ARBA" id="ARBA00037865"/>
    </source>
</evidence>
<evidence type="ECO:0000256" key="19">
    <source>
        <dbReference type="ARBA" id="ARBA00043098"/>
    </source>
</evidence>
<reference evidence="25" key="3">
    <citation type="submission" date="2025-09" db="UniProtKB">
        <authorList>
            <consortium name="Ensembl"/>
        </authorList>
    </citation>
    <scope>IDENTIFICATION</scope>
</reference>
<evidence type="ECO:0000256" key="4">
    <source>
        <dbReference type="ARBA" id="ARBA00022490"/>
    </source>
</evidence>
<evidence type="ECO:0000313" key="26">
    <source>
        <dbReference type="Proteomes" id="UP000314982"/>
    </source>
</evidence>
<evidence type="ECO:0000256" key="13">
    <source>
        <dbReference type="ARBA" id="ARBA00023212"/>
    </source>
</evidence>
<keyword evidence="10 20" id="KW-0518">Myosin</keyword>
<dbReference type="GO" id="GO:0005516">
    <property type="term" value="F:calmodulin binding"/>
    <property type="evidence" value="ECO:0007669"/>
    <property type="project" value="UniProtKB-KW"/>
</dbReference>
<keyword evidence="13" id="KW-0206">Cytoskeleton</keyword>
<dbReference type="PANTHER" id="PTHR45615">
    <property type="entry name" value="MYOSIN HEAVY CHAIN, NON-MUSCLE"/>
    <property type="match status" value="1"/>
</dbReference>
<dbReference type="GO" id="GO:0005524">
    <property type="term" value="F:ATP binding"/>
    <property type="evidence" value="ECO:0007669"/>
    <property type="project" value="UniProtKB-UniRule"/>
</dbReference>
<feature type="compositionally biased region" description="Basic and acidic residues" evidence="22">
    <location>
        <begin position="1853"/>
        <end position="1864"/>
    </location>
</feature>
<dbReference type="FunFam" id="3.40.850.10:FF:000175">
    <property type="entry name" value="Myosin heavy chain 9"/>
    <property type="match status" value="1"/>
</dbReference>
<keyword evidence="5 20" id="KW-0547">Nucleotide-binding</keyword>
<dbReference type="FunFam" id="1.20.5.340:FF:000007">
    <property type="entry name" value="Myosin heavy chain, non-muscle"/>
    <property type="match status" value="1"/>
</dbReference>
<dbReference type="Gene3D" id="2.30.30.360">
    <property type="entry name" value="Myosin S1 fragment, N-terminal"/>
    <property type="match status" value="1"/>
</dbReference>
<dbReference type="GO" id="GO:0032982">
    <property type="term" value="C:myosin filament"/>
    <property type="evidence" value="ECO:0007669"/>
    <property type="project" value="TreeGrafter"/>
</dbReference>
<keyword evidence="12 20" id="KW-0009">Actin-binding</keyword>
<feature type="compositionally biased region" description="Basic and acidic residues" evidence="22">
    <location>
        <begin position="1941"/>
        <end position="1952"/>
    </location>
</feature>
<dbReference type="PROSITE" id="PS51456">
    <property type="entry name" value="MYOSIN_MOTOR"/>
    <property type="match status" value="1"/>
</dbReference>
<evidence type="ECO:0000256" key="7">
    <source>
        <dbReference type="ARBA" id="ARBA00022860"/>
    </source>
</evidence>
<keyword evidence="7" id="KW-0112">Calmodulin-binding</keyword>
<dbReference type="InterPro" id="IPR008989">
    <property type="entry name" value="Myosin_S1_N"/>
</dbReference>
<dbReference type="PROSITE" id="PS50096">
    <property type="entry name" value="IQ"/>
    <property type="match status" value="1"/>
</dbReference>
<evidence type="ECO:0000256" key="5">
    <source>
        <dbReference type="ARBA" id="ARBA00022741"/>
    </source>
</evidence>
<proteinExistence type="inferred from homology"/>
<dbReference type="Pfam" id="PF01576">
    <property type="entry name" value="Myosin_tail_1"/>
    <property type="match status" value="1"/>
</dbReference>
<keyword evidence="4" id="KW-0963">Cytoplasm</keyword>
<dbReference type="GO" id="GO:0007010">
    <property type="term" value="P:cytoskeleton organization"/>
    <property type="evidence" value="ECO:0007669"/>
    <property type="project" value="UniProtKB-ARBA"/>
</dbReference>
<feature type="coiled-coil region" evidence="21">
    <location>
        <begin position="843"/>
        <end position="1410"/>
    </location>
</feature>
<dbReference type="Ensembl" id="ENSHHUT00000067377.1">
    <property type="protein sequence ID" value="ENSHHUP00000065167.1"/>
    <property type="gene ID" value="ENSHHUG00000036440.1"/>
</dbReference>
<dbReference type="FunFam" id="4.10.270.10:FF:000001">
    <property type="entry name" value="Myosin heavy chain, non-muscle"/>
    <property type="match status" value="1"/>
</dbReference>
<evidence type="ECO:0000256" key="17">
    <source>
        <dbReference type="ARBA" id="ARBA00041440"/>
    </source>
</evidence>
<evidence type="ECO:0000256" key="3">
    <source>
        <dbReference type="ARBA" id="ARBA00008314"/>
    </source>
</evidence>
<dbReference type="InterPro" id="IPR002928">
    <property type="entry name" value="Myosin_tail"/>
</dbReference>
<dbReference type="SMART" id="SM00242">
    <property type="entry name" value="MYSc"/>
    <property type="match status" value="1"/>
</dbReference>
<evidence type="ECO:0000256" key="20">
    <source>
        <dbReference type="PROSITE-ProRule" id="PRU00782"/>
    </source>
</evidence>
<dbReference type="GO" id="GO:0008360">
    <property type="term" value="P:regulation of cell shape"/>
    <property type="evidence" value="ECO:0007669"/>
    <property type="project" value="UniProtKB-KW"/>
</dbReference>
<dbReference type="PRINTS" id="PR00193">
    <property type="entry name" value="MYOSINHEAVY"/>
</dbReference>
<dbReference type="FunFam" id="1.20.5.4820:FF:000002">
    <property type="entry name" value="Myosin heavy chain 10"/>
    <property type="match status" value="1"/>
</dbReference>
<evidence type="ECO:0000256" key="16">
    <source>
        <dbReference type="ARBA" id="ARBA00039816"/>
    </source>
</evidence>
<dbReference type="InterPro" id="IPR027417">
    <property type="entry name" value="P-loop_NTPase"/>
</dbReference>
<name>A0A4W5PNW0_9TELE</name>
<dbReference type="FunFam" id="1.20.120.720:FF:000002">
    <property type="entry name" value="Myosin heavy chain 10"/>
    <property type="match status" value="1"/>
</dbReference>
<dbReference type="Gene3D" id="1.10.10.820">
    <property type="match status" value="1"/>
</dbReference>
<dbReference type="FunFam" id="1.20.5.340:FF:000009">
    <property type="entry name" value="myosin-11 isoform X2"/>
    <property type="match status" value="1"/>
</dbReference>
<dbReference type="FunFam" id="1.20.5.340:FF:000008">
    <property type="entry name" value="Myosin heavy chain 11"/>
    <property type="match status" value="1"/>
</dbReference>
<dbReference type="Gene3D" id="1.20.5.4820">
    <property type="match status" value="1"/>
</dbReference>
<accession>A0A4W5PNW0</accession>
<dbReference type="SUPFAM" id="SSF52540">
    <property type="entry name" value="P-loop containing nucleoside triphosphate hydrolases"/>
    <property type="match status" value="1"/>
</dbReference>
<keyword evidence="14" id="KW-0968">Cytoplasmic vesicle</keyword>
<feature type="region of interest" description="Disordered" evidence="22">
    <location>
        <begin position="1853"/>
        <end position="1909"/>
    </location>
</feature>
<reference evidence="25" key="2">
    <citation type="submission" date="2025-08" db="UniProtKB">
        <authorList>
            <consortium name="Ensembl"/>
        </authorList>
    </citation>
    <scope>IDENTIFICATION</scope>
</reference>
<evidence type="ECO:0000256" key="2">
    <source>
        <dbReference type="ARBA" id="ARBA00004544"/>
    </source>
</evidence>
<evidence type="ECO:0000256" key="21">
    <source>
        <dbReference type="SAM" id="Coils"/>
    </source>
</evidence>